<dbReference type="AlphaFoldDB" id="A0AAW6TXW5"/>
<dbReference type="RefSeq" id="WP_349244846.1">
    <property type="nucleotide sequence ID" value="NZ_JASCXX010000010.1"/>
</dbReference>
<feature type="domain" description="HTH luxR-type" evidence="1">
    <location>
        <begin position="251"/>
        <end position="317"/>
    </location>
</feature>
<dbReference type="InterPro" id="IPR016032">
    <property type="entry name" value="Sig_transdc_resp-reg_C-effctor"/>
</dbReference>
<dbReference type="SMART" id="SM00421">
    <property type="entry name" value="HTH_LUXR"/>
    <property type="match status" value="1"/>
</dbReference>
<accession>A0AAW6TXW5</accession>
<organism evidence="2 3">
    <name type="scientific">Anaerobaca lacustris</name>
    <dbReference type="NCBI Taxonomy" id="3044600"/>
    <lineage>
        <taxon>Bacteria</taxon>
        <taxon>Pseudomonadati</taxon>
        <taxon>Planctomycetota</taxon>
        <taxon>Phycisphaerae</taxon>
        <taxon>Sedimentisphaerales</taxon>
        <taxon>Anaerobacaceae</taxon>
        <taxon>Anaerobaca</taxon>
    </lineage>
</organism>
<protein>
    <submittedName>
        <fullName evidence="2">LuxR C-terminal-related transcriptional regulator</fullName>
    </submittedName>
</protein>
<comment type="caution">
    <text evidence="2">The sequence shown here is derived from an EMBL/GenBank/DDBJ whole genome shotgun (WGS) entry which is preliminary data.</text>
</comment>
<dbReference type="Proteomes" id="UP001431776">
    <property type="component" value="Unassembled WGS sequence"/>
</dbReference>
<keyword evidence="3" id="KW-1185">Reference proteome</keyword>
<reference evidence="2" key="1">
    <citation type="submission" date="2023-05" db="EMBL/GenBank/DDBJ databases">
        <title>Anaerotaeda fermentans gen. nov., sp. nov., a novel anaerobic planctomycete of the new family within the order Sedimentisphaerales isolated from Taman Peninsula, Russia.</title>
        <authorList>
            <person name="Khomyakova M.A."/>
            <person name="Merkel A.Y."/>
            <person name="Slobodkin A.I."/>
        </authorList>
    </citation>
    <scope>NUCLEOTIDE SEQUENCE</scope>
    <source>
        <strain evidence="2">M17dextr</strain>
    </source>
</reference>
<gene>
    <name evidence="2" type="ORF">QJ522_10340</name>
</gene>
<dbReference type="SUPFAM" id="SSF46894">
    <property type="entry name" value="C-terminal effector domain of the bipartite response regulators"/>
    <property type="match status" value="1"/>
</dbReference>
<proteinExistence type="predicted"/>
<dbReference type="PRINTS" id="PR00038">
    <property type="entry name" value="HTHLUXR"/>
</dbReference>
<evidence type="ECO:0000313" key="2">
    <source>
        <dbReference type="EMBL" id="MDI6449440.1"/>
    </source>
</evidence>
<evidence type="ECO:0000259" key="1">
    <source>
        <dbReference type="PROSITE" id="PS50043"/>
    </source>
</evidence>
<dbReference type="Gene3D" id="1.10.10.10">
    <property type="entry name" value="Winged helix-like DNA-binding domain superfamily/Winged helix DNA-binding domain"/>
    <property type="match status" value="1"/>
</dbReference>
<dbReference type="GO" id="GO:0006355">
    <property type="term" value="P:regulation of DNA-templated transcription"/>
    <property type="evidence" value="ECO:0007669"/>
    <property type="project" value="InterPro"/>
</dbReference>
<dbReference type="InterPro" id="IPR036388">
    <property type="entry name" value="WH-like_DNA-bd_sf"/>
</dbReference>
<dbReference type="GO" id="GO:0003677">
    <property type="term" value="F:DNA binding"/>
    <property type="evidence" value="ECO:0007669"/>
    <property type="project" value="InterPro"/>
</dbReference>
<dbReference type="PROSITE" id="PS50043">
    <property type="entry name" value="HTH_LUXR_2"/>
    <property type="match status" value="1"/>
</dbReference>
<sequence>MAKQPTEAELKAQVKALRQRVAQLERSAACGGAQSELELALRERVKELDCLYTIATLRETHLYSADQFLHGVTECLPRSWQFPEHACARIIHDGKHYVTQRFEQTKWRMASDVFVDGRVAGVVEVFYREVVPTGADGPFLKEEYALIGAVAERVGSMLTHMKTQADLRAAHKAIQTEHQALQEANIALRAVLSRLEEDKREIRTSILSNIQKIIMPIVFELELEVTGRQRSYVTLLRQNLHEIASPFLTQICRSHMQLTPVEIAISTMVRNGLSTKEIAHLRCISPATVRRHRENIRRKLNLQNHKINLATYLQASFSDEAGVETGIGSHLLPAEM</sequence>
<evidence type="ECO:0000313" key="3">
    <source>
        <dbReference type="Proteomes" id="UP001431776"/>
    </source>
</evidence>
<dbReference type="InterPro" id="IPR000792">
    <property type="entry name" value="Tscrpt_reg_LuxR_C"/>
</dbReference>
<dbReference type="Pfam" id="PF00196">
    <property type="entry name" value="GerE"/>
    <property type="match status" value="1"/>
</dbReference>
<dbReference type="CDD" id="cd06170">
    <property type="entry name" value="LuxR_C_like"/>
    <property type="match status" value="1"/>
</dbReference>
<dbReference type="EMBL" id="JASCXX010000010">
    <property type="protein sequence ID" value="MDI6449440.1"/>
    <property type="molecule type" value="Genomic_DNA"/>
</dbReference>
<name>A0AAW6TXW5_9BACT</name>